<evidence type="ECO:0000313" key="2">
    <source>
        <dbReference type="EMBL" id="CAH2238485.1"/>
    </source>
</evidence>
<dbReference type="GO" id="GO:0030427">
    <property type="term" value="C:site of polarized growth"/>
    <property type="evidence" value="ECO:0007669"/>
    <property type="project" value="TreeGrafter"/>
</dbReference>
<dbReference type="GO" id="GO:0031175">
    <property type="term" value="P:neuron projection development"/>
    <property type="evidence" value="ECO:0007669"/>
    <property type="project" value="TreeGrafter"/>
</dbReference>
<dbReference type="GO" id="GO:0000902">
    <property type="term" value="P:cell morphogenesis"/>
    <property type="evidence" value="ECO:0007669"/>
    <property type="project" value="InterPro"/>
</dbReference>
<dbReference type="OrthoDB" id="6287725at2759"/>
<feature type="region of interest" description="Disordered" evidence="1">
    <location>
        <begin position="1"/>
        <end position="69"/>
    </location>
</feature>
<feature type="compositionally biased region" description="Polar residues" evidence="1">
    <location>
        <begin position="33"/>
        <end position="47"/>
    </location>
</feature>
<dbReference type="PANTHER" id="PTHR12295">
    <property type="entry name" value="FURRY-RELATED"/>
    <property type="match status" value="1"/>
</dbReference>
<reference evidence="2" key="1">
    <citation type="submission" date="2022-03" db="EMBL/GenBank/DDBJ databases">
        <authorList>
            <person name="Lindestad O."/>
        </authorList>
    </citation>
    <scope>NUCLEOTIDE SEQUENCE</scope>
</reference>
<name>A0A8S4RPW3_9NEOP</name>
<sequence length="214" mass="22989">MMTSEESDSLGTIPSDGHPDDATASGTEEAPSSMVSSETESDGSILSESHRHDATDGAPADASEASFTDPAMSSLDKALGPLADVGSTLASLVSTRGSMLPWGPNKGAMVPMADSDLRPGEFVMRLLFTEFTVQAERKMEAVMAEPMEKPLNKTLQRGEDPQLDQILSAFGTVAEHCLPSLLRALFGWLERQMAESPQLAEQARKPHQDSRNKR</sequence>
<dbReference type="Proteomes" id="UP000838756">
    <property type="component" value="Unassembled WGS sequence"/>
</dbReference>
<proteinExistence type="predicted"/>
<organism evidence="2 3">
    <name type="scientific">Pararge aegeria aegeria</name>
    <dbReference type="NCBI Taxonomy" id="348720"/>
    <lineage>
        <taxon>Eukaryota</taxon>
        <taxon>Metazoa</taxon>
        <taxon>Ecdysozoa</taxon>
        <taxon>Arthropoda</taxon>
        <taxon>Hexapoda</taxon>
        <taxon>Insecta</taxon>
        <taxon>Pterygota</taxon>
        <taxon>Neoptera</taxon>
        <taxon>Endopterygota</taxon>
        <taxon>Lepidoptera</taxon>
        <taxon>Glossata</taxon>
        <taxon>Ditrysia</taxon>
        <taxon>Papilionoidea</taxon>
        <taxon>Nymphalidae</taxon>
        <taxon>Satyrinae</taxon>
        <taxon>Satyrini</taxon>
        <taxon>Parargina</taxon>
        <taxon>Pararge</taxon>
    </lineage>
</organism>
<keyword evidence="3" id="KW-1185">Reference proteome</keyword>
<evidence type="ECO:0000313" key="3">
    <source>
        <dbReference type="Proteomes" id="UP000838756"/>
    </source>
</evidence>
<comment type="caution">
    <text evidence="2">The sequence shown here is derived from an EMBL/GenBank/DDBJ whole genome shotgun (WGS) entry which is preliminary data.</text>
</comment>
<dbReference type="EMBL" id="CAKXAJ010025354">
    <property type="protein sequence ID" value="CAH2238485.1"/>
    <property type="molecule type" value="Genomic_DNA"/>
</dbReference>
<evidence type="ECO:0000256" key="1">
    <source>
        <dbReference type="SAM" id="MobiDB-lite"/>
    </source>
</evidence>
<dbReference type="GO" id="GO:0005938">
    <property type="term" value="C:cell cortex"/>
    <property type="evidence" value="ECO:0007669"/>
    <property type="project" value="TreeGrafter"/>
</dbReference>
<accession>A0A8S4RPW3</accession>
<protein>
    <submittedName>
        <fullName evidence="2">Jg21916 protein</fullName>
    </submittedName>
</protein>
<dbReference type="InterPro" id="IPR039867">
    <property type="entry name" value="Furry/Tao3/Mor2"/>
</dbReference>
<dbReference type="AlphaFoldDB" id="A0A8S4RPW3"/>
<dbReference type="PANTHER" id="PTHR12295:SF30">
    <property type="entry name" value="PROTEIN FURRY"/>
    <property type="match status" value="1"/>
</dbReference>
<gene>
    <name evidence="2" type="primary">jg21916</name>
    <name evidence="2" type="ORF">PAEG_LOCUS15571</name>
</gene>